<sequence length="362" mass="38579">MPSFDDAQQPALALGPGGLVALAMLQRGNITVALSKDGGASFSEPVVAMDCAGQARGGRQRGPRIGIDARGTITVSAPVTFDAEERKKRYPAPELYLVQSQDGGKTFSSPLRINLLEKKAPEGLHMLSVSADGVAHLAWLDISARSGPGQDLNYARLVNGELTDRTTVARTVCECCAPGLGLDSKGNPTIAWREGGLKNSRELFLRRSLDGGKRFGAVQRINTSPTLETGCPMSLPTTVVSGDSRRVLVAWKHVNKSAPHVSWREATAPAPDADLQPQPGGTQDHPCLALSADGTWSAVWEETRSGRQSVWYRTSKNGDQGRQLSAPSDGQAAFPVLVVGAQTTVAYEAKQGTQLRVFVQKL</sequence>
<dbReference type="InterPro" id="IPR036278">
    <property type="entry name" value="Sialidase_sf"/>
</dbReference>
<dbReference type="Proteomes" id="UP000520814">
    <property type="component" value="Unassembled WGS sequence"/>
</dbReference>
<dbReference type="SUPFAM" id="SSF50939">
    <property type="entry name" value="Sialidases"/>
    <property type="match status" value="1"/>
</dbReference>
<reference evidence="1 2" key="1">
    <citation type="submission" date="2020-08" db="EMBL/GenBank/DDBJ databases">
        <title>Genomic Encyclopedia of Type Strains, Phase IV (KMG-IV): sequencing the most valuable type-strain genomes for metagenomic binning, comparative biology and taxonomic classification.</title>
        <authorList>
            <person name="Goeker M."/>
        </authorList>
    </citation>
    <scope>NUCLEOTIDE SEQUENCE [LARGE SCALE GENOMIC DNA]</scope>
    <source>
        <strain evidence="1 2">DSM 23562</strain>
    </source>
</reference>
<comment type="caution">
    <text evidence="1">The sequence shown here is derived from an EMBL/GenBank/DDBJ whole genome shotgun (WGS) entry which is preliminary data.</text>
</comment>
<dbReference type="CDD" id="cd15482">
    <property type="entry name" value="Sialidase_non-viral"/>
    <property type="match status" value="2"/>
</dbReference>
<gene>
    <name evidence="1" type="ORF">HNQ39_000969</name>
</gene>
<protein>
    <recommendedName>
        <fullName evidence="3">Exo-alpha-sialidase</fullName>
    </recommendedName>
</protein>
<evidence type="ECO:0000313" key="2">
    <source>
        <dbReference type="Proteomes" id="UP000520814"/>
    </source>
</evidence>
<evidence type="ECO:0008006" key="3">
    <source>
        <dbReference type="Google" id="ProtNLM"/>
    </source>
</evidence>
<accession>A0A7W9SM65</accession>
<dbReference type="RefSeq" id="WP_184192822.1">
    <property type="nucleotide sequence ID" value="NZ_JACHGW010000001.1"/>
</dbReference>
<evidence type="ECO:0000313" key="1">
    <source>
        <dbReference type="EMBL" id="MBB6049207.1"/>
    </source>
</evidence>
<dbReference type="AlphaFoldDB" id="A0A7W9SM65"/>
<keyword evidence="2" id="KW-1185">Reference proteome</keyword>
<dbReference type="Gene3D" id="2.120.10.10">
    <property type="match status" value="2"/>
</dbReference>
<name>A0A7W9SM65_ARMRO</name>
<organism evidence="1 2">
    <name type="scientific">Armatimonas rosea</name>
    <dbReference type="NCBI Taxonomy" id="685828"/>
    <lineage>
        <taxon>Bacteria</taxon>
        <taxon>Bacillati</taxon>
        <taxon>Armatimonadota</taxon>
        <taxon>Armatimonadia</taxon>
        <taxon>Armatimonadales</taxon>
        <taxon>Armatimonadaceae</taxon>
        <taxon>Armatimonas</taxon>
    </lineage>
</organism>
<dbReference type="EMBL" id="JACHGW010000001">
    <property type="protein sequence ID" value="MBB6049207.1"/>
    <property type="molecule type" value="Genomic_DNA"/>
</dbReference>
<proteinExistence type="predicted"/>